<dbReference type="PATRIC" id="fig|1131455.3.peg.249"/>
<evidence type="ECO:0000259" key="7">
    <source>
        <dbReference type="Pfam" id="PF00849"/>
    </source>
</evidence>
<dbReference type="EMBL" id="AJFU01000004">
    <property type="protein sequence ID" value="EIE42212.1"/>
    <property type="molecule type" value="Genomic_DNA"/>
</dbReference>
<dbReference type="Pfam" id="PF00849">
    <property type="entry name" value="PseudoU_synth_2"/>
    <property type="match status" value="1"/>
</dbReference>
<evidence type="ECO:0000256" key="6">
    <source>
        <dbReference type="PROSITE-ProRule" id="PRU00182"/>
    </source>
</evidence>
<dbReference type="GO" id="GO:0009982">
    <property type="term" value="F:pseudouridine synthase activity"/>
    <property type="evidence" value="ECO:0007669"/>
    <property type="project" value="InterPro"/>
</dbReference>
<evidence type="ECO:0000256" key="3">
    <source>
        <dbReference type="ARBA" id="ARBA00023235"/>
    </source>
</evidence>
<dbReference type="GO" id="GO:0003723">
    <property type="term" value="F:RNA binding"/>
    <property type="evidence" value="ECO:0007669"/>
    <property type="project" value="UniProtKB-KW"/>
</dbReference>
<dbReference type="Proteomes" id="UP000006229">
    <property type="component" value="Unassembled WGS sequence"/>
</dbReference>
<dbReference type="SUPFAM" id="SSF55120">
    <property type="entry name" value="Pseudouridine synthase"/>
    <property type="match status" value="1"/>
</dbReference>
<keyword evidence="3" id="KW-0413">Isomerase</keyword>
<comment type="caution">
    <text evidence="8">The sequence shown here is derived from an EMBL/GenBank/DDBJ whole genome shotgun (WGS) entry which is preliminary data.</text>
</comment>
<evidence type="ECO:0000256" key="5">
    <source>
        <dbReference type="ARBA" id="ARBA00033164"/>
    </source>
</evidence>
<dbReference type="GO" id="GO:0000455">
    <property type="term" value="P:enzyme-directed rRNA pseudouridine synthesis"/>
    <property type="evidence" value="ECO:0007669"/>
    <property type="project" value="TreeGrafter"/>
</dbReference>
<evidence type="ECO:0000256" key="4">
    <source>
        <dbReference type="ARBA" id="ARBA00031870"/>
    </source>
</evidence>
<evidence type="ECO:0000313" key="8">
    <source>
        <dbReference type="EMBL" id="EIE42212.1"/>
    </source>
</evidence>
<keyword evidence="9" id="KW-1185">Reference proteome</keyword>
<dbReference type="Gene3D" id="3.30.2350.10">
    <property type="entry name" value="Pseudouridine synthase"/>
    <property type="match status" value="1"/>
</dbReference>
<dbReference type="InterPro" id="IPR036986">
    <property type="entry name" value="S4_RNA-bd_sf"/>
</dbReference>
<evidence type="ECO:0000313" key="9">
    <source>
        <dbReference type="Proteomes" id="UP000006229"/>
    </source>
</evidence>
<protein>
    <recommendedName>
        <fullName evidence="4">RNA pseudouridylate synthase</fullName>
    </recommendedName>
    <alternativeName>
        <fullName evidence="5">RNA-uridine isomerase</fullName>
    </alternativeName>
</protein>
<dbReference type="RefSeq" id="WP_004797074.1">
    <property type="nucleotide sequence ID" value="NZ_AJFU01000004.1"/>
</dbReference>
<dbReference type="OrthoDB" id="9807829at2"/>
<dbReference type="PROSITE" id="PS50889">
    <property type="entry name" value="S4"/>
    <property type="match status" value="1"/>
</dbReference>
<proteinExistence type="inferred from homology"/>
<accession>I1A6U1</accession>
<reference evidence="8 9" key="1">
    <citation type="journal article" date="2012" name="J. Bacteriol.">
        <title>Genome annotation of five Mycoplasma canis strains.</title>
        <authorList>
            <person name="Brown D.R."/>
            <person name="May M."/>
            <person name="Michaels D.L."/>
            <person name="Barbet A.F."/>
        </authorList>
    </citation>
    <scope>NUCLEOTIDE SEQUENCE [LARGE SCALE GENOMIC DNA]</scope>
    <source>
        <strain evidence="8 9">UFG4</strain>
    </source>
</reference>
<feature type="domain" description="Pseudouridine synthase RsuA/RluA-like" evidence="7">
    <location>
        <begin position="89"/>
        <end position="231"/>
    </location>
</feature>
<dbReference type="AlphaFoldDB" id="I1A6U1"/>
<dbReference type="GO" id="GO:0140098">
    <property type="term" value="F:catalytic activity, acting on RNA"/>
    <property type="evidence" value="ECO:0007669"/>
    <property type="project" value="UniProtKB-ARBA"/>
</dbReference>
<comment type="catalytic activity">
    <reaction evidence="1">
        <text>a uridine in RNA = a pseudouridine in RNA</text>
        <dbReference type="Rhea" id="RHEA:48348"/>
        <dbReference type="Rhea" id="RHEA-COMP:12068"/>
        <dbReference type="Rhea" id="RHEA-COMP:12069"/>
        <dbReference type="ChEBI" id="CHEBI:65314"/>
        <dbReference type="ChEBI" id="CHEBI:65315"/>
    </reaction>
</comment>
<evidence type="ECO:0000256" key="1">
    <source>
        <dbReference type="ARBA" id="ARBA00000073"/>
    </source>
</evidence>
<evidence type="ECO:0000256" key="2">
    <source>
        <dbReference type="ARBA" id="ARBA00010876"/>
    </source>
</evidence>
<sequence>MFEILATKNDEGRTLYKLLEKYLTNISKSRLEKIFRKKDVKLNGKRTNDKSIKIIEDDRVVIYGIFEPQKEEEIIHVKHNLNVIYEDENILLIDKEGGVVVHGEDNSLDNQVLSYLKFKKEDSFKPSHVGRLDKETSGLILYAKNYKTLVEINNANDNFIKKYLFKSDISLSEEKLHIKVYLSKDVENKRMKAYSKEVINSKLAETIFYLEGNDKIAEIKTGRKHQIRATLKFLQKPIYGDRKYSGKKDNRLMLHSFYLQLNGLKGDLKYLNKKEFWTKKPKW</sequence>
<keyword evidence="6" id="KW-0694">RNA-binding</keyword>
<organism evidence="8 9">
    <name type="scientific">Mycoplasmopsis canis UFG4</name>
    <dbReference type="NCBI Taxonomy" id="1131455"/>
    <lineage>
        <taxon>Bacteria</taxon>
        <taxon>Bacillati</taxon>
        <taxon>Mycoplasmatota</taxon>
        <taxon>Mycoplasmoidales</taxon>
        <taxon>Metamycoplasmataceae</taxon>
        <taxon>Mycoplasmopsis</taxon>
    </lineage>
</organism>
<dbReference type="PANTHER" id="PTHR21600:SF87">
    <property type="entry name" value="RNA PSEUDOURIDYLATE SYNTHASE DOMAIN-CONTAINING PROTEIN 1"/>
    <property type="match status" value="1"/>
</dbReference>
<dbReference type="InterPro" id="IPR020103">
    <property type="entry name" value="PsdUridine_synth_cat_dom_sf"/>
</dbReference>
<dbReference type="InterPro" id="IPR006145">
    <property type="entry name" value="PsdUridine_synth_RsuA/RluA"/>
</dbReference>
<gene>
    <name evidence="8" type="ORF">MCANUFG4_01218</name>
</gene>
<dbReference type="Gene3D" id="3.10.290.10">
    <property type="entry name" value="RNA-binding S4 domain"/>
    <property type="match status" value="1"/>
</dbReference>
<name>I1A6U1_9BACT</name>
<dbReference type="InterPro" id="IPR050188">
    <property type="entry name" value="RluA_PseudoU_synthase"/>
</dbReference>
<dbReference type="CDD" id="cd02869">
    <property type="entry name" value="PseudoU_synth_RluA_like"/>
    <property type="match status" value="1"/>
</dbReference>
<comment type="similarity">
    <text evidence="2">Belongs to the pseudouridine synthase RluA family.</text>
</comment>
<dbReference type="PANTHER" id="PTHR21600">
    <property type="entry name" value="MITOCHONDRIAL RNA PSEUDOURIDINE SYNTHASE"/>
    <property type="match status" value="1"/>
</dbReference>